<dbReference type="Proteomes" id="UP001239111">
    <property type="component" value="Chromosome 4"/>
</dbReference>
<gene>
    <name evidence="1" type="ORF">QAD02_009185</name>
</gene>
<sequence>MHEVDCVEVRNERAYTPAISVLVPRPPDQHLPNAFFHKQMENIPPSLHSSPLSAKCDFQLCQGTTELNFPIPATKHSRGKSTLGFGGRRKKGGGGGGIEMTDAASIFTLGPAAEPSGFLFLFSSVRGAFIR</sequence>
<evidence type="ECO:0000313" key="2">
    <source>
        <dbReference type="Proteomes" id="UP001239111"/>
    </source>
</evidence>
<reference evidence="1" key="1">
    <citation type="submission" date="2023-04" db="EMBL/GenBank/DDBJ databases">
        <title>A chromosome-level genome assembly of the parasitoid wasp Eretmocerus hayati.</title>
        <authorList>
            <person name="Zhong Y."/>
            <person name="Liu S."/>
            <person name="Liu Y."/>
        </authorList>
    </citation>
    <scope>NUCLEOTIDE SEQUENCE</scope>
    <source>
        <strain evidence="1">ZJU_SS_LIU_2023</strain>
    </source>
</reference>
<name>A0ACC2N8W1_9HYME</name>
<dbReference type="EMBL" id="CM056744">
    <property type="protein sequence ID" value="KAJ8667522.1"/>
    <property type="molecule type" value="Genomic_DNA"/>
</dbReference>
<evidence type="ECO:0000313" key="1">
    <source>
        <dbReference type="EMBL" id="KAJ8667522.1"/>
    </source>
</evidence>
<keyword evidence="2" id="KW-1185">Reference proteome</keyword>
<protein>
    <submittedName>
        <fullName evidence="1">Uncharacterized protein</fullName>
    </submittedName>
</protein>
<organism evidence="1 2">
    <name type="scientific">Eretmocerus hayati</name>
    <dbReference type="NCBI Taxonomy" id="131215"/>
    <lineage>
        <taxon>Eukaryota</taxon>
        <taxon>Metazoa</taxon>
        <taxon>Ecdysozoa</taxon>
        <taxon>Arthropoda</taxon>
        <taxon>Hexapoda</taxon>
        <taxon>Insecta</taxon>
        <taxon>Pterygota</taxon>
        <taxon>Neoptera</taxon>
        <taxon>Endopterygota</taxon>
        <taxon>Hymenoptera</taxon>
        <taxon>Apocrita</taxon>
        <taxon>Proctotrupomorpha</taxon>
        <taxon>Chalcidoidea</taxon>
        <taxon>Aphelinidae</taxon>
        <taxon>Aphelininae</taxon>
        <taxon>Eretmocerus</taxon>
    </lineage>
</organism>
<comment type="caution">
    <text evidence="1">The sequence shown here is derived from an EMBL/GenBank/DDBJ whole genome shotgun (WGS) entry which is preliminary data.</text>
</comment>
<proteinExistence type="predicted"/>
<accession>A0ACC2N8W1</accession>